<comment type="function">
    <text evidence="9">May play a role in lipid transport protein in Schwann cells. May bind cholesterol.</text>
</comment>
<dbReference type="AlphaFoldDB" id="A0A218V237"/>
<evidence type="ECO:0000256" key="2">
    <source>
        <dbReference type="ARBA" id="ARBA00008390"/>
    </source>
</evidence>
<evidence type="ECO:0000256" key="7">
    <source>
        <dbReference type="ARBA" id="ARBA00022990"/>
    </source>
</evidence>
<evidence type="ECO:0000313" key="12">
    <source>
        <dbReference type="EMBL" id="OWK60016.1"/>
    </source>
</evidence>
<dbReference type="EMBL" id="MUZQ01000068">
    <property type="protein sequence ID" value="OWK60016.1"/>
    <property type="molecule type" value="Genomic_DNA"/>
</dbReference>
<dbReference type="InterPro" id="IPR012674">
    <property type="entry name" value="Calycin"/>
</dbReference>
<dbReference type="GO" id="GO:0043209">
    <property type="term" value="C:myelin sheath"/>
    <property type="evidence" value="ECO:0007669"/>
    <property type="project" value="InterPro"/>
</dbReference>
<accession>A0A218V237</accession>
<evidence type="ECO:0000256" key="6">
    <source>
        <dbReference type="ARBA" id="ARBA00022490"/>
    </source>
</evidence>
<evidence type="ECO:0000313" key="13">
    <source>
        <dbReference type="Proteomes" id="UP000197619"/>
    </source>
</evidence>
<proteinExistence type="inferred from homology"/>
<dbReference type="PRINTS" id="PR00178">
    <property type="entry name" value="FATTYACIDBP"/>
</dbReference>
<gene>
    <name evidence="12" type="primary">PMP2</name>
    <name evidence="12" type="ORF">RLOC_00006208</name>
</gene>
<evidence type="ECO:0000256" key="8">
    <source>
        <dbReference type="ARBA" id="ARBA00023121"/>
    </source>
</evidence>
<dbReference type="GO" id="GO:0005737">
    <property type="term" value="C:cytoplasm"/>
    <property type="evidence" value="ECO:0007669"/>
    <property type="project" value="UniProtKB-SubCell"/>
</dbReference>
<dbReference type="PANTHER" id="PTHR11955">
    <property type="entry name" value="FATTY ACID BINDING PROTEIN"/>
    <property type="match status" value="1"/>
</dbReference>
<dbReference type="GO" id="GO:0008289">
    <property type="term" value="F:lipid binding"/>
    <property type="evidence" value="ECO:0007669"/>
    <property type="project" value="UniProtKB-KW"/>
</dbReference>
<dbReference type="InterPro" id="IPR031256">
    <property type="entry name" value="Myelin_P2"/>
</dbReference>
<evidence type="ECO:0000256" key="5">
    <source>
        <dbReference type="ARBA" id="ARBA00022448"/>
    </source>
</evidence>
<dbReference type="CDD" id="cd19469">
    <property type="entry name" value="FABP8"/>
    <property type="match status" value="1"/>
</dbReference>
<dbReference type="STRING" id="299123.ENSLSDP00000014535"/>
<evidence type="ECO:0000256" key="9">
    <source>
        <dbReference type="ARBA" id="ARBA00025662"/>
    </source>
</evidence>
<comment type="similarity">
    <text evidence="2 10">Belongs to the calycin superfamily. Fatty-acid binding protein (FABP) family.</text>
</comment>
<evidence type="ECO:0000256" key="10">
    <source>
        <dbReference type="RuleBase" id="RU003696"/>
    </source>
</evidence>
<dbReference type="InterPro" id="IPR031259">
    <property type="entry name" value="ILBP"/>
</dbReference>
<protein>
    <recommendedName>
        <fullName evidence="4">Myelin P2 protein</fullName>
    </recommendedName>
</protein>
<sequence>MCDHFVGTWKLLSSENFEDYMKELGVGFATRKMAGVAKPNVTISINGDVITIKTESTFKNTEVSFKLGEEFDETTADDRKTKNVITLDNGVLVQVQKWDGKETIIKRKVVDGNLVVIKYPCAERKKKTEYVPLLRPAPHKACTMCNRFVGTWKLISSENFDDYMKELGVGLAARKLGGLARPDIIISMKGDIVTIRTESTFKNTSISFKLGQQFDETTADDRKVKSVVTLEKGSLVQVQKWNGKETTIKRRLVDGKMVVECAMKGVVCTRVYERV</sequence>
<comment type="caution">
    <text evidence="12">The sequence shown here is derived from an EMBL/GenBank/DDBJ whole genome shotgun (WGS) entry which is preliminary data.</text>
</comment>
<feature type="domain" description="Cytosolic fatty-acid binding proteins" evidence="11">
    <location>
        <begin position="150"/>
        <end position="167"/>
    </location>
</feature>
<name>A0A218V237_9PASE</name>
<keyword evidence="6" id="KW-0963">Cytoplasm</keyword>
<keyword evidence="8" id="KW-0446">Lipid-binding</keyword>
<evidence type="ECO:0000256" key="1">
    <source>
        <dbReference type="ARBA" id="ARBA00004496"/>
    </source>
</evidence>
<dbReference type="InterPro" id="IPR000463">
    <property type="entry name" value="Fatty_acid-bd"/>
</dbReference>
<keyword evidence="5 10" id="KW-0813">Transport</keyword>
<dbReference type="PROSITE" id="PS00214">
    <property type="entry name" value="FABP"/>
    <property type="match status" value="2"/>
</dbReference>
<dbReference type="Pfam" id="PF00061">
    <property type="entry name" value="Lipocalin"/>
    <property type="match status" value="2"/>
</dbReference>
<keyword evidence="13" id="KW-1185">Reference proteome</keyword>
<dbReference type="InterPro" id="IPR000566">
    <property type="entry name" value="Lipocln_cytosolic_FA-bd_dom"/>
</dbReference>
<dbReference type="FunFam" id="2.40.128.20:FF:000001">
    <property type="entry name" value="Fatty acid-binding protein, adipocyte"/>
    <property type="match status" value="2"/>
</dbReference>
<keyword evidence="7" id="KW-0007">Acetylation</keyword>
<evidence type="ECO:0000256" key="3">
    <source>
        <dbReference type="ARBA" id="ARBA00011245"/>
    </source>
</evidence>
<feature type="domain" description="Cytosolic fatty-acid binding proteins" evidence="11">
    <location>
        <begin position="7"/>
        <end position="24"/>
    </location>
</feature>
<comment type="subcellular location">
    <subcellularLocation>
        <location evidence="1">Cytoplasm</location>
    </subcellularLocation>
</comment>
<evidence type="ECO:0000256" key="4">
    <source>
        <dbReference type="ARBA" id="ARBA00018567"/>
    </source>
</evidence>
<dbReference type="Gene3D" id="2.40.128.20">
    <property type="match status" value="2"/>
</dbReference>
<dbReference type="GO" id="GO:0061024">
    <property type="term" value="P:membrane organization"/>
    <property type="evidence" value="ECO:0007669"/>
    <property type="project" value="InterPro"/>
</dbReference>
<organism evidence="12 13">
    <name type="scientific">Lonchura striata</name>
    <name type="common">white-rumped munia</name>
    <dbReference type="NCBI Taxonomy" id="40157"/>
    <lineage>
        <taxon>Eukaryota</taxon>
        <taxon>Metazoa</taxon>
        <taxon>Chordata</taxon>
        <taxon>Craniata</taxon>
        <taxon>Vertebrata</taxon>
        <taxon>Euteleostomi</taxon>
        <taxon>Archelosauria</taxon>
        <taxon>Archosauria</taxon>
        <taxon>Dinosauria</taxon>
        <taxon>Saurischia</taxon>
        <taxon>Theropoda</taxon>
        <taxon>Coelurosauria</taxon>
        <taxon>Aves</taxon>
        <taxon>Neognathae</taxon>
        <taxon>Neoaves</taxon>
        <taxon>Telluraves</taxon>
        <taxon>Australaves</taxon>
        <taxon>Passeriformes</taxon>
        <taxon>Passeroidea</taxon>
        <taxon>Estrildidae</taxon>
        <taxon>Estrildinae</taxon>
        <taxon>Lonchura</taxon>
    </lineage>
</organism>
<reference evidence="12 13" key="1">
    <citation type="submission" date="2017-05" db="EMBL/GenBank/DDBJ databases">
        <title>Genome of assembly of the Bengalese finch, Lonchura striata domestica.</title>
        <authorList>
            <person name="Colquitt B.M."/>
            <person name="Brainard M.S."/>
        </authorList>
    </citation>
    <scope>NUCLEOTIDE SEQUENCE [LARGE SCALE GENOMIC DNA]</scope>
    <source>
        <strain evidence="12">White83orange57</strain>
    </source>
</reference>
<dbReference type="Proteomes" id="UP000197619">
    <property type="component" value="Unassembled WGS sequence"/>
</dbReference>
<dbReference type="SUPFAM" id="SSF50814">
    <property type="entry name" value="Lipocalins"/>
    <property type="match status" value="2"/>
</dbReference>
<evidence type="ECO:0000259" key="11">
    <source>
        <dbReference type="PROSITE" id="PS00214"/>
    </source>
</evidence>
<comment type="subunit">
    <text evidence="3">Monomer.</text>
</comment>